<dbReference type="EC" id="3.7.1.3" evidence="4 5"/>
<feature type="region of interest" description="Disordered" evidence="7">
    <location>
        <begin position="1"/>
        <end position="23"/>
    </location>
</feature>
<evidence type="ECO:0000256" key="2">
    <source>
        <dbReference type="ARBA" id="ARBA00022801"/>
    </source>
</evidence>
<dbReference type="Proteomes" id="UP001165586">
    <property type="component" value="Unassembled WGS sequence"/>
</dbReference>
<proteinExistence type="inferred from homology"/>
<evidence type="ECO:0000256" key="7">
    <source>
        <dbReference type="SAM" id="MobiDB-lite"/>
    </source>
</evidence>
<dbReference type="InterPro" id="IPR015421">
    <property type="entry name" value="PyrdxlP-dep_Trfase_major"/>
</dbReference>
<keyword evidence="1 4" id="KW-0662">Pyridine nucleotide biosynthesis</keyword>
<dbReference type="GO" id="GO:0030429">
    <property type="term" value="F:kynureninase activity"/>
    <property type="evidence" value="ECO:0007669"/>
    <property type="project" value="UniProtKB-EC"/>
</dbReference>
<comment type="catalytic activity">
    <reaction evidence="4 6">
        <text>L-kynurenine + H2O = anthranilate + L-alanine + H(+)</text>
        <dbReference type="Rhea" id="RHEA:16813"/>
        <dbReference type="ChEBI" id="CHEBI:15377"/>
        <dbReference type="ChEBI" id="CHEBI:15378"/>
        <dbReference type="ChEBI" id="CHEBI:16567"/>
        <dbReference type="ChEBI" id="CHEBI:57959"/>
        <dbReference type="ChEBI" id="CHEBI:57972"/>
        <dbReference type="EC" id="3.7.1.3"/>
    </reaction>
</comment>
<comment type="subunit">
    <text evidence="4 6">Homodimer.</text>
</comment>
<dbReference type="InterPro" id="IPR015422">
    <property type="entry name" value="PyrdxlP-dep_Trfase_small"/>
</dbReference>
<accession>A0ABT2H3F9</accession>
<feature type="binding site" evidence="4">
    <location>
        <position position="227"/>
    </location>
    <ligand>
        <name>pyridoxal 5'-phosphate</name>
        <dbReference type="ChEBI" id="CHEBI:597326"/>
    </ligand>
</feature>
<keyword evidence="3 4" id="KW-0663">Pyridoxal phosphate</keyword>
<comment type="similarity">
    <text evidence="4 6">Belongs to the kynureninase family.</text>
</comment>
<feature type="modified residue" description="N6-(pyridoxal phosphate)lysine" evidence="4">
    <location>
        <position position="253"/>
    </location>
</feature>
<sequence length="432" mass="45895">MAGSSSTPGGAPDTSASASASAAAAAGTAAELDARDPLRGFRDRFVGADDPSVAAYVDGNSLGRPPKALPDLYADFIRNQWGGRLIRGWDESWLELPVTLGDRIGRSTLGAAPGQTIVSDSTTVSLYKLVRAALDANPGRTEIVIDRGNFPTDRFVVQGVAHETGASIRWIDADPTTGVTADDLRPALGPSTAVVLLSHIAYRSGYVADIRGITALAHAHGALVIWDLCHSVGSVPMSLDEWGVDFATGCTYKYLNGGPGSPAFLYVRRDLIPEVRQPIWGWMGDRNPFQMAHTYHPAEGIRRFLSGTPPILGMLAMSAMLDLIEEAGIAAIRAKSLDLTDFAIALVDEQLAPLGVELSTPRDHEVRGSHITIDHPEFAGMMAGLWERGIIPDFRAPTGIRIGLSPLSTSFAEVAVVIEAVRESLVAVSPGR</sequence>
<dbReference type="InterPro" id="IPR010111">
    <property type="entry name" value="Kynureninase"/>
</dbReference>
<evidence type="ECO:0000313" key="9">
    <source>
        <dbReference type="EMBL" id="MCS5734442.1"/>
    </source>
</evidence>
<feature type="binding site" evidence="4">
    <location>
        <begin position="150"/>
        <end position="153"/>
    </location>
    <ligand>
        <name>pyridoxal 5'-phosphate</name>
        <dbReference type="ChEBI" id="CHEBI:597326"/>
    </ligand>
</feature>
<comment type="caution">
    <text evidence="4">Lacks conserved residue(s) required for the propagation of feature annotation.</text>
</comment>
<comment type="function">
    <text evidence="4 6">Catalyzes the cleavage of L-kynurenine (L-Kyn) and L-3-hydroxykynurenine (L-3OHKyn) into anthranilic acid (AA) and 3-hydroxyanthranilic acid (3-OHAA), respectively.</text>
</comment>
<keyword evidence="2 4" id="KW-0378">Hydrolase</keyword>
<dbReference type="Pfam" id="PF00266">
    <property type="entry name" value="Aminotran_5"/>
    <property type="match status" value="1"/>
</dbReference>
<feature type="compositionally biased region" description="Low complexity" evidence="7">
    <location>
        <begin position="14"/>
        <end position="23"/>
    </location>
</feature>
<gene>
    <name evidence="4 9" type="primary">kynU</name>
    <name evidence="9" type="ORF">N1032_11905</name>
</gene>
<name>A0ABT2H3F9_9MICO</name>
<reference evidence="9" key="1">
    <citation type="submission" date="2022-08" db="EMBL/GenBank/DDBJ databases">
        <authorList>
            <person name="Deng Y."/>
            <person name="Han X.-F."/>
            <person name="Zhang Y.-Q."/>
        </authorList>
    </citation>
    <scope>NUCLEOTIDE SEQUENCE</scope>
    <source>
        <strain evidence="9">CPCC 203386</strain>
    </source>
</reference>
<dbReference type="Gene3D" id="3.40.640.10">
    <property type="entry name" value="Type I PLP-dependent aspartate aminotransferase-like (Major domain)"/>
    <property type="match status" value="1"/>
</dbReference>
<dbReference type="InterPro" id="IPR000192">
    <property type="entry name" value="Aminotrans_V_dom"/>
</dbReference>
<evidence type="ECO:0000256" key="4">
    <source>
        <dbReference type="HAMAP-Rule" id="MF_01970"/>
    </source>
</evidence>
<feature type="domain" description="Aminotransferase class V" evidence="8">
    <location>
        <begin position="109"/>
        <end position="349"/>
    </location>
</feature>
<dbReference type="EMBL" id="JANLCJ010000004">
    <property type="protein sequence ID" value="MCS5734442.1"/>
    <property type="molecule type" value="Genomic_DNA"/>
</dbReference>
<evidence type="ECO:0000256" key="5">
    <source>
        <dbReference type="NCBIfam" id="TIGR01814"/>
    </source>
</evidence>
<comment type="pathway">
    <text evidence="4 6">Amino-acid degradation; L-kynurenine degradation; L-alanine and anthranilate from L-kynurenine: step 1/1.</text>
</comment>
<comment type="pathway">
    <text evidence="4 6">Cofactor biosynthesis; NAD(+) biosynthesis; quinolinate from L-kynurenine: step 2/3.</text>
</comment>
<dbReference type="RefSeq" id="WP_259539308.1">
    <property type="nucleotide sequence ID" value="NZ_JANLCJ010000004.1"/>
</dbReference>
<feature type="binding site" evidence="4">
    <location>
        <position position="122"/>
    </location>
    <ligand>
        <name>pyridoxal 5'-phosphate</name>
        <dbReference type="ChEBI" id="CHEBI:597326"/>
    </ligand>
</feature>
<evidence type="ECO:0000259" key="8">
    <source>
        <dbReference type="Pfam" id="PF00266"/>
    </source>
</evidence>
<feature type="binding site" evidence="4">
    <location>
        <position position="282"/>
    </location>
    <ligand>
        <name>pyridoxal 5'-phosphate</name>
        <dbReference type="ChEBI" id="CHEBI:597326"/>
    </ligand>
</feature>
<dbReference type="HAMAP" id="MF_01970">
    <property type="entry name" value="Kynureninase"/>
    <property type="match status" value="1"/>
</dbReference>
<dbReference type="PANTHER" id="PTHR14084:SF0">
    <property type="entry name" value="KYNURENINASE"/>
    <property type="match status" value="1"/>
</dbReference>
<dbReference type="Gene3D" id="3.90.1150.10">
    <property type="entry name" value="Aspartate Aminotransferase, domain 1"/>
    <property type="match status" value="1"/>
</dbReference>
<feature type="binding site" evidence="4">
    <location>
        <position position="252"/>
    </location>
    <ligand>
        <name>pyridoxal 5'-phosphate</name>
        <dbReference type="ChEBI" id="CHEBI:597326"/>
    </ligand>
</feature>
<evidence type="ECO:0000313" key="10">
    <source>
        <dbReference type="Proteomes" id="UP001165586"/>
    </source>
</evidence>
<organism evidence="9 10">
    <name type="scientific">Herbiconiux daphne</name>
    <dbReference type="NCBI Taxonomy" id="2970914"/>
    <lineage>
        <taxon>Bacteria</taxon>
        <taxon>Bacillati</taxon>
        <taxon>Actinomycetota</taxon>
        <taxon>Actinomycetes</taxon>
        <taxon>Micrococcales</taxon>
        <taxon>Microbacteriaceae</taxon>
        <taxon>Herbiconiux</taxon>
    </lineage>
</organism>
<dbReference type="PIRSF" id="PIRSF038800">
    <property type="entry name" value="KYNU"/>
    <property type="match status" value="1"/>
</dbReference>
<dbReference type="SUPFAM" id="SSF53383">
    <property type="entry name" value="PLP-dependent transferases"/>
    <property type="match status" value="1"/>
</dbReference>
<feature type="binding site" evidence="4">
    <location>
        <position position="230"/>
    </location>
    <ligand>
        <name>pyridoxal 5'-phosphate</name>
        <dbReference type="ChEBI" id="CHEBI:597326"/>
    </ligand>
</feature>
<dbReference type="PANTHER" id="PTHR14084">
    <property type="entry name" value="KYNURENINASE"/>
    <property type="match status" value="1"/>
</dbReference>
<comment type="caution">
    <text evidence="9">The sequence shown here is derived from an EMBL/GenBank/DDBJ whole genome shotgun (WGS) entry which is preliminary data.</text>
</comment>
<feature type="binding site" evidence="4">
    <location>
        <position position="308"/>
    </location>
    <ligand>
        <name>pyridoxal 5'-phosphate</name>
        <dbReference type="ChEBI" id="CHEBI:597326"/>
    </ligand>
</feature>
<evidence type="ECO:0000256" key="1">
    <source>
        <dbReference type="ARBA" id="ARBA00022642"/>
    </source>
</evidence>
<dbReference type="NCBIfam" id="TIGR01814">
    <property type="entry name" value="kynureninase"/>
    <property type="match status" value="1"/>
</dbReference>
<keyword evidence="10" id="KW-1185">Reference proteome</keyword>
<comment type="cofactor">
    <cofactor evidence="4 6">
        <name>pyridoxal 5'-phosphate</name>
        <dbReference type="ChEBI" id="CHEBI:597326"/>
    </cofactor>
</comment>
<comment type="catalytic activity">
    <reaction evidence="6">
        <text>3-hydroxy-L-kynurenine + H2O = 3-hydroxyanthranilate + L-alanine + H(+)</text>
        <dbReference type="Rhea" id="RHEA:25143"/>
        <dbReference type="ChEBI" id="CHEBI:15377"/>
        <dbReference type="ChEBI" id="CHEBI:15378"/>
        <dbReference type="ChEBI" id="CHEBI:36559"/>
        <dbReference type="ChEBI" id="CHEBI:57972"/>
        <dbReference type="ChEBI" id="CHEBI:58125"/>
        <dbReference type="EC" id="3.7.1.3"/>
    </reaction>
</comment>
<dbReference type="InterPro" id="IPR015424">
    <property type="entry name" value="PyrdxlP-dep_Trfase"/>
</dbReference>
<protein>
    <recommendedName>
        <fullName evidence="4 5">Kynureninase</fullName>
        <ecNumber evidence="4 5">3.7.1.3</ecNumber>
    </recommendedName>
    <alternativeName>
        <fullName evidence="4">L-kynurenine hydrolase</fullName>
    </alternativeName>
</protein>
<feature type="binding site" evidence="4">
    <location>
        <position position="123"/>
    </location>
    <ligand>
        <name>pyridoxal 5'-phosphate</name>
        <dbReference type="ChEBI" id="CHEBI:597326"/>
    </ligand>
</feature>
<evidence type="ECO:0000256" key="6">
    <source>
        <dbReference type="PIRNR" id="PIRNR038800"/>
    </source>
</evidence>
<evidence type="ECO:0000256" key="3">
    <source>
        <dbReference type="ARBA" id="ARBA00022898"/>
    </source>
</evidence>